<dbReference type="Proteomes" id="UP001597097">
    <property type="component" value="Unassembled WGS sequence"/>
</dbReference>
<evidence type="ECO:0000313" key="1">
    <source>
        <dbReference type="EMBL" id="MFD1537503.1"/>
    </source>
</evidence>
<proteinExistence type="predicted"/>
<keyword evidence="2" id="KW-1185">Reference proteome</keyword>
<sequence length="99" mass="11606">MLRPYVVPATLDELTGPVKGVLTLPRHIDWGPERQYDLDQVADARLLYMRVIRESSTPDDLRRFLNASVLRKLWPELVLPPRVRALWLDRFPELHRHAA</sequence>
<dbReference type="RefSeq" id="WP_219534676.1">
    <property type="nucleotide sequence ID" value="NZ_JAHKRM010000023.1"/>
</dbReference>
<dbReference type="EMBL" id="JBHUCM010000010">
    <property type="protein sequence ID" value="MFD1537503.1"/>
    <property type="molecule type" value="Genomic_DNA"/>
</dbReference>
<gene>
    <name evidence="1" type="ORF">ACFSJ0_10695</name>
</gene>
<protein>
    <recommendedName>
        <fullName evidence="3">Transcriptional regulator</fullName>
    </recommendedName>
</protein>
<accession>A0ABW4G465</accession>
<evidence type="ECO:0008006" key="3">
    <source>
        <dbReference type="Google" id="ProtNLM"/>
    </source>
</evidence>
<organism evidence="1 2">
    <name type="scientific">Nonomuraea guangzhouensis</name>
    <dbReference type="NCBI Taxonomy" id="1291555"/>
    <lineage>
        <taxon>Bacteria</taxon>
        <taxon>Bacillati</taxon>
        <taxon>Actinomycetota</taxon>
        <taxon>Actinomycetes</taxon>
        <taxon>Streptosporangiales</taxon>
        <taxon>Streptosporangiaceae</taxon>
        <taxon>Nonomuraea</taxon>
    </lineage>
</organism>
<comment type="caution">
    <text evidence="1">The sequence shown here is derived from an EMBL/GenBank/DDBJ whole genome shotgun (WGS) entry which is preliminary data.</text>
</comment>
<evidence type="ECO:0000313" key="2">
    <source>
        <dbReference type="Proteomes" id="UP001597097"/>
    </source>
</evidence>
<name>A0ABW4G465_9ACTN</name>
<reference evidence="2" key="1">
    <citation type="journal article" date="2019" name="Int. J. Syst. Evol. Microbiol.">
        <title>The Global Catalogue of Microorganisms (GCM) 10K type strain sequencing project: providing services to taxonomists for standard genome sequencing and annotation.</title>
        <authorList>
            <consortium name="The Broad Institute Genomics Platform"/>
            <consortium name="The Broad Institute Genome Sequencing Center for Infectious Disease"/>
            <person name="Wu L."/>
            <person name="Ma J."/>
        </authorList>
    </citation>
    <scope>NUCLEOTIDE SEQUENCE [LARGE SCALE GENOMIC DNA]</scope>
    <source>
        <strain evidence="2">CGMCC 1.15399</strain>
    </source>
</reference>